<dbReference type="AlphaFoldDB" id="A0A1E4U1J9"/>
<dbReference type="InterPro" id="IPR010828">
    <property type="entry name" value="Atf2/Sli1-like"/>
</dbReference>
<dbReference type="Proteomes" id="UP000094236">
    <property type="component" value="Unassembled WGS sequence"/>
</dbReference>
<evidence type="ECO:0000313" key="1">
    <source>
        <dbReference type="EMBL" id="ODV97884.1"/>
    </source>
</evidence>
<organism evidence="1 2">
    <name type="scientific">Pachysolen tannophilus NRRL Y-2460</name>
    <dbReference type="NCBI Taxonomy" id="669874"/>
    <lineage>
        <taxon>Eukaryota</taxon>
        <taxon>Fungi</taxon>
        <taxon>Dikarya</taxon>
        <taxon>Ascomycota</taxon>
        <taxon>Saccharomycotina</taxon>
        <taxon>Pichiomycetes</taxon>
        <taxon>Pachysolenaceae</taxon>
        <taxon>Pachysolen</taxon>
    </lineage>
</organism>
<protein>
    <recommendedName>
        <fullName evidence="3">Alcohol acetyltransferase</fullName>
    </recommendedName>
</protein>
<dbReference type="OrthoDB" id="2150604at2759"/>
<evidence type="ECO:0000313" key="2">
    <source>
        <dbReference type="Proteomes" id="UP000094236"/>
    </source>
</evidence>
<sequence length="496" mass="57619">MRLERELSYYEKFFYERRINDFYSNFFVSATYCNKTGKDFKKLLIHAVKNLILKYPALYTNVHQDSDNLDIYFKPVDSINLKNLIDFENYENLLDSDKNLNESIVYDIVKFKFDYGQANLPLWKLKIINDYTVIFYCDHLLFDGTSGSNFHMKLLEELNLISFQADAEYDVDNNDFDIVLFNSRIEKNYLKPIPKSIYDHFYLENSESVYTRLVPAWLQEIFQKSFEYFSIGSTNINGQDFIKAPFIDPKYLTKPGDFEYDIKIINIPVKVLKLVLKSTREKNVSLTSLIIYISLLALAPLTNEKTITAKIPVDLRERLDLSDLSDEINEFDDTFGLFIKLLQLTFPPAKLKFKLNNISNERNAKFNWNEIKKINSSLSQSASQDHFKTITKFKHVDIKENMLQFANKPFISTLQISNLGLIKSKTIDENNSNVIITDMLFSQSNGVLGSPFFLNIISTAIGGMNIVLSTIPDLKSEYAESVELLEKIILEIEHYL</sequence>
<proteinExistence type="predicted"/>
<dbReference type="PANTHER" id="PTHR28037:SF2">
    <property type="entry name" value="ACR018CP"/>
    <property type="match status" value="1"/>
</dbReference>
<name>A0A1E4U1J9_PACTA</name>
<dbReference type="Pfam" id="PF07247">
    <property type="entry name" value="AATase"/>
    <property type="match status" value="1"/>
</dbReference>
<gene>
    <name evidence="1" type="ORF">PACTADRAFT_31304</name>
</gene>
<dbReference type="EMBL" id="KV454011">
    <property type="protein sequence ID" value="ODV97884.1"/>
    <property type="molecule type" value="Genomic_DNA"/>
</dbReference>
<accession>A0A1E4U1J9</accession>
<dbReference type="InterPro" id="IPR052058">
    <property type="entry name" value="Alcohol_O-acetyltransferase"/>
</dbReference>
<keyword evidence="2" id="KW-1185">Reference proteome</keyword>
<dbReference type="PANTHER" id="PTHR28037">
    <property type="entry name" value="ALCOHOL O-ACETYLTRANSFERASE 1-RELATED"/>
    <property type="match status" value="1"/>
</dbReference>
<reference evidence="2" key="1">
    <citation type="submission" date="2016-05" db="EMBL/GenBank/DDBJ databases">
        <title>Comparative genomics of biotechnologically important yeasts.</title>
        <authorList>
            <consortium name="DOE Joint Genome Institute"/>
            <person name="Riley R."/>
            <person name="Haridas S."/>
            <person name="Wolfe K.H."/>
            <person name="Lopes M.R."/>
            <person name="Hittinger C.T."/>
            <person name="Goker M."/>
            <person name="Salamov A."/>
            <person name="Wisecaver J."/>
            <person name="Long T.M."/>
            <person name="Aerts A.L."/>
            <person name="Barry K."/>
            <person name="Choi C."/>
            <person name="Clum A."/>
            <person name="Coughlan A.Y."/>
            <person name="Deshpande S."/>
            <person name="Douglass A.P."/>
            <person name="Hanson S.J."/>
            <person name="Klenk H.-P."/>
            <person name="Labutti K."/>
            <person name="Lapidus A."/>
            <person name="Lindquist E."/>
            <person name="Lipzen A."/>
            <person name="Meier-Kolthoff J.P."/>
            <person name="Ohm R.A."/>
            <person name="Otillar R.P."/>
            <person name="Pangilinan J."/>
            <person name="Peng Y."/>
            <person name="Rokas A."/>
            <person name="Rosa C.A."/>
            <person name="Scheuner C."/>
            <person name="Sibirny A.A."/>
            <person name="Slot J.C."/>
            <person name="Stielow J.B."/>
            <person name="Sun H."/>
            <person name="Kurtzman C.P."/>
            <person name="Blackwell M."/>
            <person name="Grigoriev I.V."/>
            <person name="Jeffries T.W."/>
        </authorList>
    </citation>
    <scope>NUCLEOTIDE SEQUENCE [LARGE SCALE GENOMIC DNA]</scope>
    <source>
        <strain evidence="2">NRRL Y-2460</strain>
    </source>
</reference>
<dbReference type="GO" id="GO:0008080">
    <property type="term" value="F:N-acetyltransferase activity"/>
    <property type="evidence" value="ECO:0007669"/>
    <property type="project" value="TreeGrafter"/>
</dbReference>
<dbReference type="STRING" id="669874.A0A1E4U1J9"/>
<evidence type="ECO:0008006" key="3">
    <source>
        <dbReference type="Google" id="ProtNLM"/>
    </source>
</evidence>